<dbReference type="EMBL" id="KN830261">
    <property type="protein sequence ID" value="KIK72956.1"/>
    <property type="molecule type" value="Genomic_DNA"/>
</dbReference>
<proteinExistence type="predicted"/>
<organism evidence="1 2">
    <name type="scientific">Paxillus rubicundulus Ve08.2h10</name>
    <dbReference type="NCBI Taxonomy" id="930991"/>
    <lineage>
        <taxon>Eukaryota</taxon>
        <taxon>Fungi</taxon>
        <taxon>Dikarya</taxon>
        <taxon>Basidiomycota</taxon>
        <taxon>Agaricomycotina</taxon>
        <taxon>Agaricomycetes</taxon>
        <taxon>Agaricomycetidae</taxon>
        <taxon>Boletales</taxon>
        <taxon>Paxilineae</taxon>
        <taxon>Paxillaceae</taxon>
        <taxon>Paxillus</taxon>
    </lineage>
</organism>
<gene>
    <name evidence="1" type="ORF">PAXRUDRAFT_179592</name>
</gene>
<reference evidence="1 2" key="1">
    <citation type="submission" date="2014-04" db="EMBL/GenBank/DDBJ databases">
        <authorList>
            <consortium name="DOE Joint Genome Institute"/>
            <person name="Kuo A."/>
            <person name="Kohler A."/>
            <person name="Jargeat P."/>
            <person name="Nagy L.G."/>
            <person name="Floudas D."/>
            <person name="Copeland A."/>
            <person name="Barry K.W."/>
            <person name="Cichocki N."/>
            <person name="Veneault-Fourrey C."/>
            <person name="LaButti K."/>
            <person name="Lindquist E.A."/>
            <person name="Lipzen A."/>
            <person name="Lundell T."/>
            <person name="Morin E."/>
            <person name="Murat C."/>
            <person name="Sun H."/>
            <person name="Tunlid A."/>
            <person name="Henrissat B."/>
            <person name="Grigoriev I.V."/>
            <person name="Hibbett D.S."/>
            <person name="Martin F."/>
            <person name="Nordberg H.P."/>
            <person name="Cantor M.N."/>
            <person name="Hua S.X."/>
        </authorList>
    </citation>
    <scope>NUCLEOTIDE SEQUENCE [LARGE SCALE GENOMIC DNA]</scope>
    <source>
        <strain evidence="1 2">Ve08.2h10</strain>
    </source>
</reference>
<sequence>IFLCTCVTGLSSHHVAKIFQCSPDTVMKYFEAMLFLFSSDPFYSSQVKFPSSATPISDHIICDPQFQFFDQCISTMDGAHIHMFIPAEQEFHVCNHKGFLLQNCLFICNFEFFHICILWVGQLYGRCSTVDRHMHN</sequence>
<keyword evidence="2" id="KW-1185">Reference proteome</keyword>
<dbReference type="HOGENOM" id="CLU_040082_6_1_1"/>
<accession>A0A0D0CQ87</accession>
<protein>
    <recommendedName>
        <fullName evidence="3">DDE Tnp4 domain-containing protein</fullName>
    </recommendedName>
</protein>
<evidence type="ECO:0000313" key="2">
    <source>
        <dbReference type="Proteomes" id="UP000054538"/>
    </source>
</evidence>
<evidence type="ECO:0000313" key="1">
    <source>
        <dbReference type="EMBL" id="KIK72956.1"/>
    </source>
</evidence>
<dbReference type="InParanoid" id="A0A0D0CQ87"/>
<dbReference type="OrthoDB" id="2430314at2759"/>
<reference evidence="2" key="2">
    <citation type="submission" date="2015-01" db="EMBL/GenBank/DDBJ databases">
        <title>Evolutionary Origins and Diversification of the Mycorrhizal Mutualists.</title>
        <authorList>
            <consortium name="DOE Joint Genome Institute"/>
            <consortium name="Mycorrhizal Genomics Consortium"/>
            <person name="Kohler A."/>
            <person name="Kuo A."/>
            <person name="Nagy L.G."/>
            <person name="Floudas D."/>
            <person name="Copeland A."/>
            <person name="Barry K.W."/>
            <person name="Cichocki N."/>
            <person name="Veneault-Fourrey C."/>
            <person name="LaButti K."/>
            <person name="Lindquist E.A."/>
            <person name="Lipzen A."/>
            <person name="Lundell T."/>
            <person name="Morin E."/>
            <person name="Murat C."/>
            <person name="Riley R."/>
            <person name="Ohm R."/>
            <person name="Sun H."/>
            <person name="Tunlid A."/>
            <person name="Henrissat B."/>
            <person name="Grigoriev I.V."/>
            <person name="Hibbett D.S."/>
            <person name="Martin F."/>
        </authorList>
    </citation>
    <scope>NUCLEOTIDE SEQUENCE [LARGE SCALE GENOMIC DNA]</scope>
    <source>
        <strain evidence="2">Ve08.2h10</strain>
    </source>
</reference>
<name>A0A0D0CQ87_9AGAM</name>
<dbReference type="AlphaFoldDB" id="A0A0D0CQ87"/>
<feature type="non-terminal residue" evidence="1">
    <location>
        <position position="1"/>
    </location>
</feature>
<dbReference type="Proteomes" id="UP000054538">
    <property type="component" value="Unassembled WGS sequence"/>
</dbReference>
<evidence type="ECO:0008006" key="3">
    <source>
        <dbReference type="Google" id="ProtNLM"/>
    </source>
</evidence>